<evidence type="ECO:0000313" key="3">
    <source>
        <dbReference type="Proteomes" id="UP000250579"/>
    </source>
</evidence>
<dbReference type="CDD" id="cd06529">
    <property type="entry name" value="S24_LexA-like"/>
    <property type="match status" value="1"/>
</dbReference>
<organism evidence="2 3">
    <name type="scientific">Pseudomonas oryzihabitans</name>
    <dbReference type="NCBI Taxonomy" id="47885"/>
    <lineage>
        <taxon>Bacteria</taxon>
        <taxon>Pseudomonadati</taxon>
        <taxon>Pseudomonadota</taxon>
        <taxon>Gammaproteobacteria</taxon>
        <taxon>Pseudomonadales</taxon>
        <taxon>Pseudomonadaceae</taxon>
        <taxon>Pseudomonas</taxon>
    </lineage>
</organism>
<dbReference type="InterPro" id="IPR039418">
    <property type="entry name" value="LexA-like"/>
</dbReference>
<name>A0A2Z5ABI5_9PSED</name>
<evidence type="ECO:0000313" key="2">
    <source>
        <dbReference type="EMBL" id="AXA67854.1"/>
    </source>
</evidence>
<dbReference type="Proteomes" id="UP000250579">
    <property type="component" value="Chromosome"/>
</dbReference>
<protein>
    <submittedName>
        <fullName evidence="2">Peptidase S24</fullName>
    </submittedName>
</protein>
<dbReference type="Gene3D" id="2.10.109.10">
    <property type="entry name" value="Umud Fragment, subunit A"/>
    <property type="match status" value="1"/>
</dbReference>
<dbReference type="PANTHER" id="PTHR33516:SF2">
    <property type="entry name" value="LEXA REPRESSOR-RELATED"/>
    <property type="match status" value="1"/>
</dbReference>
<dbReference type="SUPFAM" id="SSF51306">
    <property type="entry name" value="LexA/Signal peptidase"/>
    <property type="match status" value="1"/>
</dbReference>
<evidence type="ECO:0000259" key="1">
    <source>
        <dbReference type="Pfam" id="PF00717"/>
    </source>
</evidence>
<dbReference type="NCBIfam" id="NF007621">
    <property type="entry name" value="PRK10276.1"/>
    <property type="match status" value="1"/>
</dbReference>
<dbReference type="InterPro" id="IPR050077">
    <property type="entry name" value="LexA_repressor"/>
</dbReference>
<dbReference type="Pfam" id="PF00717">
    <property type="entry name" value="Peptidase_S24"/>
    <property type="match status" value="1"/>
</dbReference>
<dbReference type="RefSeq" id="WP_208691926.1">
    <property type="nucleotide sequence ID" value="NZ_CP022198.1"/>
</dbReference>
<dbReference type="PANTHER" id="PTHR33516">
    <property type="entry name" value="LEXA REPRESSOR"/>
    <property type="match status" value="1"/>
</dbReference>
<proteinExistence type="predicted"/>
<dbReference type="InterPro" id="IPR036286">
    <property type="entry name" value="LexA/Signal_pep-like_sf"/>
</dbReference>
<dbReference type="InterPro" id="IPR015927">
    <property type="entry name" value="Peptidase_S24_S26A/B/C"/>
</dbReference>
<accession>A0A2Z5ABI5</accession>
<reference evidence="2 3" key="1">
    <citation type="submission" date="2017-06" db="EMBL/GenBank/DDBJ databases">
        <title>Evolution towards high GC content and high-temperature stress adaptation in endophytic Pseudomonas oryzihabitans impacted its plant-growth promoting traits.</title>
        <authorList>
            <person name="Nascimento F.X."/>
        </authorList>
    </citation>
    <scope>NUCLEOTIDE SEQUENCE [LARGE SCALE GENOMIC DNA]</scope>
    <source>
        <strain evidence="2 3">MS8</strain>
    </source>
</reference>
<sequence>MSIEFVANLAPSEKALPVFLFRVPCGFPSPAQDHLESVISLDDLLNIKAPHTYIVRATGDSMMGLGIFPNDLLIITRAREAVPGDVVVAALNREPLIKTLQRNAHGQYELHSANRHYKPIPVREEDEFEVWGIATDCLRRLGHA</sequence>
<dbReference type="EMBL" id="CP022198">
    <property type="protein sequence ID" value="AXA67854.1"/>
    <property type="molecule type" value="Genomic_DNA"/>
</dbReference>
<dbReference type="AlphaFoldDB" id="A0A2Z5ABI5"/>
<gene>
    <name evidence="2" type="ORF">CE139_19305</name>
</gene>
<feature type="domain" description="Peptidase S24/S26A/S26B/S26C" evidence="1">
    <location>
        <begin position="18"/>
        <end position="134"/>
    </location>
</feature>